<dbReference type="Proteomes" id="UP000198680">
    <property type="component" value="Unassembled WGS sequence"/>
</dbReference>
<accession>A0A1G9N9P3</accession>
<dbReference type="InterPro" id="IPR029058">
    <property type="entry name" value="AB_hydrolase_fold"/>
</dbReference>
<dbReference type="Gene3D" id="3.40.50.1820">
    <property type="entry name" value="alpha/beta hydrolase"/>
    <property type="match status" value="1"/>
</dbReference>
<dbReference type="GO" id="GO:0003824">
    <property type="term" value="F:catalytic activity"/>
    <property type="evidence" value="ECO:0007669"/>
    <property type="project" value="UniProtKB-ARBA"/>
</dbReference>
<proteinExistence type="predicted"/>
<dbReference type="OrthoDB" id="495620at2"/>
<name>A0A1G9N9P3_9ACTN</name>
<feature type="domain" description="AB hydrolase-1" evidence="1">
    <location>
        <begin position="23"/>
        <end position="247"/>
    </location>
</feature>
<evidence type="ECO:0000259" key="1">
    <source>
        <dbReference type="Pfam" id="PF00561"/>
    </source>
</evidence>
<dbReference type="RefSeq" id="WP_091214478.1">
    <property type="nucleotide sequence ID" value="NZ_FNHE01000002.1"/>
</dbReference>
<gene>
    <name evidence="2" type="ORF">SAMN05660642_00950</name>
</gene>
<dbReference type="SUPFAM" id="SSF53474">
    <property type="entry name" value="alpha/beta-Hydrolases"/>
    <property type="match status" value="1"/>
</dbReference>
<dbReference type="Pfam" id="PF00561">
    <property type="entry name" value="Abhydrolase_1"/>
    <property type="match status" value="1"/>
</dbReference>
<evidence type="ECO:0000313" key="2">
    <source>
        <dbReference type="EMBL" id="SDL83228.1"/>
    </source>
</evidence>
<dbReference type="STRING" id="1137991.SAMN05660642_00950"/>
<reference evidence="3" key="1">
    <citation type="submission" date="2016-10" db="EMBL/GenBank/DDBJ databases">
        <authorList>
            <person name="Varghese N."/>
            <person name="Submissions S."/>
        </authorList>
    </citation>
    <scope>NUCLEOTIDE SEQUENCE [LARGE SCALE GENOMIC DNA]</scope>
    <source>
        <strain evidence="3">DSM 45419</strain>
    </source>
</reference>
<dbReference type="PANTHER" id="PTHR43433">
    <property type="entry name" value="HYDROLASE, ALPHA/BETA FOLD FAMILY PROTEIN"/>
    <property type="match status" value="1"/>
</dbReference>
<dbReference type="EMBL" id="FNHE01000002">
    <property type="protein sequence ID" value="SDL83228.1"/>
    <property type="molecule type" value="Genomic_DNA"/>
</dbReference>
<sequence>MPVIERPDTARISWESDGPEDAPAVLLLMGLAYPAAMWFRLVPALAESHRVIRIDNRGAGRTGDVPGAPYTVETMAADSLAVLDAADVDTAHIVGISMGGLIAQEIVLTAPERVRSLCLLATHPGIAHAVMNPQAVAMLTQRGQMTPQEAAEASIPYNYAPETPRERIEEDWAVRFPLAASNEGYLAQVVGSSRWDGYGRMEGITAPTLVVHGELDALVPPENGRIIAGRIPGAELVMIPNANHVLMTDQPEHVSKVLLEWLDRNR</sequence>
<protein>
    <submittedName>
        <fullName evidence="2">Pimeloyl-ACP methyl ester carboxylesterase</fullName>
    </submittedName>
</protein>
<dbReference type="AlphaFoldDB" id="A0A1G9N9P3"/>
<dbReference type="PANTHER" id="PTHR43433:SF5">
    <property type="entry name" value="AB HYDROLASE-1 DOMAIN-CONTAINING PROTEIN"/>
    <property type="match status" value="1"/>
</dbReference>
<keyword evidence="3" id="KW-1185">Reference proteome</keyword>
<dbReference type="InterPro" id="IPR000073">
    <property type="entry name" value="AB_hydrolase_1"/>
</dbReference>
<dbReference type="PRINTS" id="PR00111">
    <property type="entry name" value="ABHYDROLASE"/>
</dbReference>
<organism evidence="2 3">
    <name type="scientific">Geodermatophilus siccatus</name>
    <dbReference type="NCBI Taxonomy" id="1137991"/>
    <lineage>
        <taxon>Bacteria</taxon>
        <taxon>Bacillati</taxon>
        <taxon>Actinomycetota</taxon>
        <taxon>Actinomycetes</taxon>
        <taxon>Geodermatophilales</taxon>
        <taxon>Geodermatophilaceae</taxon>
        <taxon>Geodermatophilus</taxon>
    </lineage>
</organism>
<dbReference type="InterPro" id="IPR050471">
    <property type="entry name" value="AB_hydrolase"/>
</dbReference>
<evidence type="ECO:0000313" key="3">
    <source>
        <dbReference type="Proteomes" id="UP000198680"/>
    </source>
</evidence>